<keyword evidence="5 6" id="KW-0694">RNA-binding</keyword>
<dbReference type="AlphaFoldDB" id="A0A3T0TTN3"/>
<comment type="subunit">
    <text evidence="6">Consists of a catalytic RNA component (M1 or rnpB) and a protein subunit.</text>
</comment>
<dbReference type="Gene3D" id="3.30.230.10">
    <property type="match status" value="1"/>
</dbReference>
<gene>
    <name evidence="6 8" type="primary">rnpA</name>
    <name evidence="8" type="ORF">DMC14_001070</name>
</gene>
<evidence type="ECO:0000256" key="4">
    <source>
        <dbReference type="ARBA" id="ARBA00022801"/>
    </source>
</evidence>
<keyword evidence="9" id="KW-1185">Reference proteome</keyword>
<sequence length="109" mass="13109">MSKKNTVRKNWEFQKILDNHNQVISRNLIIYFSKSNYFRVGISIPKQFANAVKRNHYRNQIRAIIRNMDTSNINYDTIIIARKSFFDLSWDEKVKAIHKIYERITDGKE</sequence>
<dbReference type="RefSeq" id="WP_116171783.1">
    <property type="nucleotide sequence ID" value="NZ_CP033058.2"/>
</dbReference>
<dbReference type="KEGG" id="mphc:DMC14_001070"/>
<dbReference type="SUPFAM" id="SSF54211">
    <property type="entry name" value="Ribosomal protein S5 domain 2-like"/>
    <property type="match status" value="1"/>
</dbReference>
<dbReference type="PANTHER" id="PTHR33992:SF1">
    <property type="entry name" value="RIBONUCLEASE P PROTEIN COMPONENT"/>
    <property type="match status" value="1"/>
</dbReference>
<dbReference type="GO" id="GO:0030677">
    <property type="term" value="C:ribonuclease P complex"/>
    <property type="evidence" value="ECO:0007669"/>
    <property type="project" value="TreeGrafter"/>
</dbReference>
<dbReference type="InterPro" id="IPR000100">
    <property type="entry name" value="RNase_P"/>
</dbReference>
<dbReference type="NCBIfam" id="TIGR00188">
    <property type="entry name" value="rnpA"/>
    <property type="match status" value="1"/>
</dbReference>
<name>A0A3T0TTN3_9BACT</name>
<evidence type="ECO:0000256" key="2">
    <source>
        <dbReference type="ARBA" id="ARBA00022722"/>
    </source>
</evidence>
<dbReference type="EMBL" id="CP033058">
    <property type="protein sequence ID" value="AZZ65383.1"/>
    <property type="molecule type" value="Genomic_DNA"/>
</dbReference>
<dbReference type="GO" id="GO:0000049">
    <property type="term" value="F:tRNA binding"/>
    <property type="evidence" value="ECO:0007669"/>
    <property type="project" value="UniProtKB-UniRule"/>
</dbReference>
<accession>A0A3T0TTN3</accession>
<comment type="similarity">
    <text evidence="6">Belongs to the RnpA family.</text>
</comment>
<comment type="catalytic activity">
    <reaction evidence="6">
        <text>Endonucleolytic cleavage of RNA, removing 5'-extranucleotides from tRNA precursor.</text>
        <dbReference type="EC" id="3.1.26.5"/>
    </reaction>
</comment>
<evidence type="ECO:0000256" key="3">
    <source>
        <dbReference type="ARBA" id="ARBA00022759"/>
    </source>
</evidence>
<dbReference type="Proteomes" id="UP000256585">
    <property type="component" value="Chromosome"/>
</dbReference>
<dbReference type="EC" id="3.1.26.5" evidence="6 7"/>
<protein>
    <recommendedName>
        <fullName evidence="6 7">Ribonuclease P protein component</fullName>
        <shortName evidence="6">RNase P protein</shortName>
        <shortName evidence="6">RNaseP protein</shortName>
        <ecNumber evidence="6 7">3.1.26.5</ecNumber>
    </recommendedName>
    <alternativeName>
        <fullName evidence="6">Protein C5</fullName>
    </alternativeName>
</protein>
<dbReference type="HAMAP" id="MF_00227">
    <property type="entry name" value="RNase_P"/>
    <property type="match status" value="1"/>
</dbReference>
<dbReference type="InterPro" id="IPR020568">
    <property type="entry name" value="Ribosomal_Su5_D2-typ_SF"/>
</dbReference>
<dbReference type="OrthoDB" id="9810867at2"/>
<keyword evidence="4 6" id="KW-0378">Hydrolase</keyword>
<dbReference type="InterPro" id="IPR014721">
    <property type="entry name" value="Ribsml_uS5_D2-typ_fold_subgr"/>
</dbReference>
<evidence type="ECO:0000313" key="8">
    <source>
        <dbReference type="EMBL" id="AZZ65383.1"/>
    </source>
</evidence>
<organism evidence="8 9">
    <name type="scientific">Metamycoplasma phocicerebrale</name>
    <dbReference type="NCBI Taxonomy" id="142649"/>
    <lineage>
        <taxon>Bacteria</taxon>
        <taxon>Bacillati</taxon>
        <taxon>Mycoplasmatota</taxon>
        <taxon>Mycoplasmoidales</taxon>
        <taxon>Metamycoplasmataceae</taxon>
        <taxon>Metamycoplasma</taxon>
    </lineage>
</organism>
<dbReference type="GO" id="GO:0004526">
    <property type="term" value="F:ribonuclease P activity"/>
    <property type="evidence" value="ECO:0007669"/>
    <property type="project" value="UniProtKB-UniRule"/>
</dbReference>
<dbReference type="GO" id="GO:0001682">
    <property type="term" value="P:tRNA 5'-leader removal"/>
    <property type="evidence" value="ECO:0007669"/>
    <property type="project" value="UniProtKB-UniRule"/>
</dbReference>
<evidence type="ECO:0000256" key="7">
    <source>
        <dbReference type="NCBIfam" id="TIGR00188"/>
    </source>
</evidence>
<evidence type="ECO:0000313" key="9">
    <source>
        <dbReference type="Proteomes" id="UP000256585"/>
    </source>
</evidence>
<comment type="function">
    <text evidence="6">RNaseP catalyzes the removal of the 5'-leader sequence from pre-tRNA to produce the mature 5'-terminus. It can also cleave other RNA substrates such as 4.5S RNA. The protein component plays an auxiliary but essential role in vivo by binding to the 5'-leader sequence and broadening the substrate specificity of the ribozyme.</text>
</comment>
<evidence type="ECO:0000256" key="6">
    <source>
        <dbReference type="HAMAP-Rule" id="MF_00227"/>
    </source>
</evidence>
<keyword evidence="3 6" id="KW-0255">Endonuclease</keyword>
<keyword evidence="1 6" id="KW-0819">tRNA processing</keyword>
<evidence type="ECO:0000256" key="5">
    <source>
        <dbReference type="ARBA" id="ARBA00022884"/>
    </source>
</evidence>
<dbReference type="GO" id="GO:0042781">
    <property type="term" value="F:3'-tRNA processing endoribonuclease activity"/>
    <property type="evidence" value="ECO:0007669"/>
    <property type="project" value="TreeGrafter"/>
</dbReference>
<evidence type="ECO:0000256" key="1">
    <source>
        <dbReference type="ARBA" id="ARBA00022694"/>
    </source>
</evidence>
<keyword evidence="2 6" id="KW-0540">Nuclease</keyword>
<dbReference type="PANTHER" id="PTHR33992">
    <property type="entry name" value="RIBONUCLEASE P PROTEIN COMPONENT"/>
    <property type="match status" value="1"/>
</dbReference>
<proteinExistence type="inferred from homology"/>
<dbReference type="Pfam" id="PF00825">
    <property type="entry name" value="Ribonuclease_P"/>
    <property type="match status" value="1"/>
</dbReference>
<reference evidence="8" key="1">
    <citation type="submission" date="2019-03" db="EMBL/GenBank/DDBJ databases">
        <title>Draft Sequence and Annotation of the Mycoplasma phocicerebrale Strain 1049T Genome.</title>
        <authorList>
            <person name="Frasca S.Jr."/>
            <person name="Kutish G.F."/>
            <person name="Castellanos Gell J."/>
            <person name="Michaels D.L."/>
            <person name="Brown D.R."/>
        </authorList>
    </citation>
    <scope>NUCLEOTIDE SEQUENCE</scope>
    <source>
        <strain evidence="8">1049</strain>
    </source>
</reference>